<dbReference type="EMBL" id="JADIMP010000050">
    <property type="protein sequence ID" value="MBO8441310.1"/>
    <property type="molecule type" value="Genomic_DNA"/>
</dbReference>
<organism evidence="2 3">
    <name type="scientific">Candidatus Gallilactobacillus intestinavium</name>
    <dbReference type="NCBI Taxonomy" id="2840838"/>
    <lineage>
        <taxon>Bacteria</taxon>
        <taxon>Bacillati</taxon>
        <taxon>Bacillota</taxon>
        <taxon>Bacilli</taxon>
        <taxon>Lactobacillales</taxon>
        <taxon>Lactobacillaceae</taxon>
        <taxon>Lactobacillaceae incertae sedis</taxon>
        <taxon>Candidatus Gallilactobacillus</taxon>
    </lineage>
</organism>
<keyword evidence="2" id="KW-0378">Hydrolase</keyword>
<dbReference type="InterPro" id="IPR029058">
    <property type="entry name" value="AB_hydrolase_fold"/>
</dbReference>
<dbReference type="PANTHER" id="PTHR11614">
    <property type="entry name" value="PHOSPHOLIPASE-RELATED"/>
    <property type="match status" value="1"/>
</dbReference>
<evidence type="ECO:0000259" key="1">
    <source>
        <dbReference type="Pfam" id="PF12146"/>
    </source>
</evidence>
<gene>
    <name evidence="2" type="ORF">IAA89_02560</name>
</gene>
<feature type="domain" description="Serine aminopeptidase S33" evidence="1">
    <location>
        <begin position="23"/>
        <end position="138"/>
    </location>
</feature>
<dbReference type="GO" id="GO:0016787">
    <property type="term" value="F:hydrolase activity"/>
    <property type="evidence" value="ECO:0007669"/>
    <property type="project" value="UniProtKB-KW"/>
</dbReference>
<dbReference type="AlphaFoldDB" id="A0A9D9E6P2"/>
<accession>A0A9D9E6P2</accession>
<dbReference type="Proteomes" id="UP000823614">
    <property type="component" value="Unassembled WGS sequence"/>
</dbReference>
<comment type="caution">
    <text evidence="2">The sequence shown here is derived from an EMBL/GenBank/DDBJ whole genome shotgun (WGS) entry which is preliminary data.</text>
</comment>
<dbReference type="Gene3D" id="3.40.50.1820">
    <property type="entry name" value="alpha/beta hydrolase"/>
    <property type="match status" value="1"/>
</dbReference>
<reference evidence="2" key="2">
    <citation type="journal article" date="2021" name="PeerJ">
        <title>Extensive microbial diversity within the chicken gut microbiome revealed by metagenomics and culture.</title>
        <authorList>
            <person name="Gilroy R."/>
            <person name="Ravi A."/>
            <person name="Getino M."/>
            <person name="Pursley I."/>
            <person name="Horton D.L."/>
            <person name="Alikhan N.F."/>
            <person name="Baker D."/>
            <person name="Gharbi K."/>
            <person name="Hall N."/>
            <person name="Watson M."/>
            <person name="Adriaenssens E.M."/>
            <person name="Foster-Nyarko E."/>
            <person name="Jarju S."/>
            <person name="Secka A."/>
            <person name="Antonio M."/>
            <person name="Oren A."/>
            <person name="Chaudhuri R.R."/>
            <person name="La Ragione R."/>
            <person name="Hildebrand F."/>
            <person name="Pallen M.J."/>
        </authorList>
    </citation>
    <scope>NUCLEOTIDE SEQUENCE</scope>
    <source>
        <strain evidence="2">C6-149</strain>
    </source>
</reference>
<dbReference type="Pfam" id="PF12146">
    <property type="entry name" value="Hydrolase_4"/>
    <property type="match status" value="1"/>
</dbReference>
<protein>
    <submittedName>
        <fullName evidence="2">Alpha/beta fold hydrolase</fullName>
    </submittedName>
</protein>
<dbReference type="InterPro" id="IPR051044">
    <property type="entry name" value="MAG_DAG_Lipase"/>
</dbReference>
<sequence>MQKLKIKRGRITLRGYIDKSNQKIENVVILLHGFGADCGRTKGSLINDCAKFLNYNGLLVIRVDFYGCGKSDGIFKDMSLSTQLEDVSAMINMVNSYYPNAKVILLGFSEGGLIASLASSTLQIDKLILLAPAISMLTEIRRGILLGTSFDIKHIPNVIDISKINQTVGKKFIIECINCNEQQISSFYGPVLYCQSLCDEYVPQEVALKYQNLYFNRIKIRKYDTSNHVFAGYNRKEMLQDIVDFIRK</sequence>
<evidence type="ECO:0000313" key="2">
    <source>
        <dbReference type="EMBL" id="MBO8441310.1"/>
    </source>
</evidence>
<proteinExistence type="predicted"/>
<reference evidence="2" key="1">
    <citation type="submission" date="2020-10" db="EMBL/GenBank/DDBJ databases">
        <authorList>
            <person name="Gilroy R."/>
        </authorList>
    </citation>
    <scope>NUCLEOTIDE SEQUENCE</scope>
    <source>
        <strain evidence="2">C6-149</strain>
    </source>
</reference>
<name>A0A9D9E6P2_9LACO</name>
<dbReference type="SUPFAM" id="SSF53474">
    <property type="entry name" value="alpha/beta-Hydrolases"/>
    <property type="match status" value="1"/>
</dbReference>
<evidence type="ECO:0000313" key="3">
    <source>
        <dbReference type="Proteomes" id="UP000823614"/>
    </source>
</evidence>
<dbReference type="InterPro" id="IPR022742">
    <property type="entry name" value="Hydrolase_4"/>
</dbReference>